<gene>
    <name evidence="7" type="ORF">RHABOEDO_001109</name>
</gene>
<evidence type="ECO:0000259" key="6">
    <source>
        <dbReference type="SMART" id="SM00732"/>
    </source>
</evidence>
<reference evidence="7 8" key="1">
    <citation type="journal article" date="2022" name="bioRxiv">
        <title>Ecology and evolution of chlamydial symbionts of arthropods.</title>
        <authorList>
            <person name="Halter T."/>
            <person name="Koestlbacher S."/>
            <person name="Collingro A."/>
            <person name="Sixt B.S."/>
            <person name="Toenshoff E.R."/>
            <person name="Hendrickx F."/>
            <person name="Kostanjsek R."/>
            <person name="Horn M."/>
        </authorList>
    </citation>
    <scope>NUCLEOTIDE SEQUENCE [LARGE SCALE GENOMIC DNA]</scope>
    <source>
        <strain evidence="7">W744xW776</strain>
    </source>
</reference>
<dbReference type="EC" id="3.1.-.-" evidence="5"/>
<dbReference type="CDD" id="cd16964">
    <property type="entry name" value="YqgF"/>
    <property type="match status" value="1"/>
</dbReference>
<dbReference type="SMART" id="SM00732">
    <property type="entry name" value="YqgFc"/>
    <property type="match status" value="1"/>
</dbReference>
<evidence type="ECO:0000256" key="5">
    <source>
        <dbReference type="HAMAP-Rule" id="MF_00651"/>
    </source>
</evidence>
<dbReference type="GO" id="GO:0016787">
    <property type="term" value="F:hydrolase activity"/>
    <property type="evidence" value="ECO:0007669"/>
    <property type="project" value="UniProtKB-KW"/>
</dbReference>
<dbReference type="Pfam" id="PF03652">
    <property type="entry name" value="RuvX"/>
    <property type="match status" value="1"/>
</dbReference>
<dbReference type="Proteomes" id="UP000826014">
    <property type="component" value="Chromosome"/>
</dbReference>
<evidence type="ECO:0000256" key="3">
    <source>
        <dbReference type="ARBA" id="ARBA00022722"/>
    </source>
</evidence>
<feature type="domain" description="YqgF/RNase H-like" evidence="6">
    <location>
        <begin position="2"/>
        <end position="101"/>
    </location>
</feature>
<dbReference type="PANTHER" id="PTHR33317:SF4">
    <property type="entry name" value="POLYNUCLEOTIDYL TRANSFERASE, RIBONUCLEASE H-LIKE SUPERFAMILY PROTEIN"/>
    <property type="match status" value="1"/>
</dbReference>
<dbReference type="EMBL" id="CP075587">
    <property type="protein sequence ID" value="QYF48873.1"/>
    <property type="molecule type" value="Genomic_DNA"/>
</dbReference>
<dbReference type="RefSeq" id="WP_215217181.1">
    <property type="nucleotide sequence ID" value="NZ_CP075587.1"/>
</dbReference>
<dbReference type="InterPro" id="IPR037027">
    <property type="entry name" value="YqgF/RNaseH-like_dom_sf"/>
</dbReference>
<keyword evidence="2 5" id="KW-0690">Ribosome biogenesis</keyword>
<dbReference type="Gene3D" id="3.30.420.140">
    <property type="entry name" value="YqgF/RNase H-like domain"/>
    <property type="match status" value="1"/>
</dbReference>
<name>A0ABX8V0Y5_9BACT</name>
<proteinExistence type="inferred from homology"/>
<dbReference type="InterPro" id="IPR005227">
    <property type="entry name" value="YqgF"/>
</dbReference>
<keyword evidence="4 5" id="KW-0378">Hydrolase</keyword>
<comment type="subcellular location">
    <subcellularLocation>
        <location evidence="5">Cytoplasm</location>
    </subcellularLocation>
</comment>
<dbReference type="PANTHER" id="PTHR33317">
    <property type="entry name" value="POLYNUCLEOTIDYL TRANSFERASE, RIBONUCLEASE H-LIKE SUPERFAMILY PROTEIN"/>
    <property type="match status" value="1"/>
</dbReference>
<accession>A0ABX8V0Y5</accession>
<evidence type="ECO:0000256" key="4">
    <source>
        <dbReference type="ARBA" id="ARBA00022801"/>
    </source>
</evidence>
<evidence type="ECO:0000256" key="2">
    <source>
        <dbReference type="ARBA" id="ARBA00022517"/>
    </source>
</evidence>
<dbReference type="SUPFAM" id="SSF53098">
    <property type="entry name" value="Ribonuclease H-like"/>
    <property type="match status" value="1"/>
</dbReference>
<protein>
    <recommendedName>
        <fullName evidence="5">Putative pre-16S rRNA nuclease</fullName>
        <ecNumber evidence="5">3.1.-.-</ecNumber>
    </recommendedName>
</protein>
<comment type="function">
    <text evidence="5">Could be a nuclease involved in processing of the 5'-end of pre-16S rRNA.</text>
</comment>
<keyword evidence="1 5" id="KW-0963">Cytoplasm</keyword>
<keyword evidence="8" id="KW-1185">Reference proteome</keyword>
<evidence type="ECO:0000313" key="8">
    <source>
        <dbReference type="Proteomes" id="UP000826014"/>
    </source>
</evidence>
<sequence length="139" mass="15470">MGRLLGIDFGLTRIGIAISDERKIIATALGNIKTKDKPLEALENLLAKYSSMEAIVVGLPLLLNGKEGDMALRARMFAAILESHFQVPIIFWDERLSSAQVERFLTECGVNRKKRAQISDEQAAALILQDYLNCHSKKN</sequence>
<evidence type="ECO:0000313" key="7">
    <source>
        <dbReference type="EMBL" id="QYF48873.1"/>
    </source>
</evidence>
<dbReference type="HAMAP" id="MF_00651">
    <property type="entry name" value="Nuclease_YqgF"/>
    <property type="match status" value="1"/>
</dbReference>
<dbReference type="InterPro" id="IPR006641">
    <property type="entry name" value="YqgF/RNaseH-like_dom"/>
</dbReference>
<dbReference type="NCBIfam" id="TIGR00250">
    <property type="entry name" value="RNAse_H_YqgF"/>
    <property type="match status" value="1"/>
</dbReference>
<comment type="similarity">
    <text evidence="5">Belongs to the YqgF HJR family.</text>
</comment>
<evidence type="ECO:0000256" key="1">
    <source>
        <dbReference type="ARBA" id="ARBA00022490"/>
    </source>
</evidence>
<keyword evidence="3 5" id="KW-0540">Nuclease</keyword>
<organism evidence="7 8">
    <name type="scientific">Candidatus Rhabdochlamydia oedothoracis</name>
    <dbReference type="NCBI Taxonomy" id="2720720"/>
    <lineage>
        <taxon>Bacteria</taxon>
        <taxon>Pseudomonadati</taxon>
        <taxon>Chlamydiota</taxon>
        <taxon>Chlamydiia</taxon>
        <taxon>Parachlamydiales</taxon>
        <taxon>Candidatus Rhabdochlamydiaceae</taxon>
        <taxon>Candidatus Rhabdochlamydia</taxon>
    </lineage>
</organism>
<dbReference type="InterPro" id="IPR012337">
    <property type="entry name" value="RNaseH-like_sf"/>
</dbReference>